<proteinExistence type="predicted"/>
<evidence type="ECO:0000313" key="2">
    <source>
        <dbReference type="Proteomes" id="UP000294558"/>
    </source>
</evidence>
<organism evidence="1 2">
    <name type="scientific">Ilumatobacter fluminis</name>
    <dbReference type="NCBI Taxonomy" id="467091"/>
    <lineage>
        <taxon>Bacteria</taxon>
        <taxon>Bacillati</taxon>
        <taxon>Actinomycetota</taxon>
        <taxon>Acidimicrobiia</taxon>
        <taxon>Acidimicrobiales</taxon>
        <taxon>Ilumatobacteraceae</taxon>
        <taxon>Ilumatobacter</taxon>
    </lineage>
</organism>
<dbReference type="Gene3D" id="3.40.30.10">
    <property type="entry name" value="Glutaredoxin"/>
    <property type="match status" value="1"/>
</dbReference>
<dbReference type="AlphaFoldDB" id="A0A4R7I4N1"/>
<comment type="caution">
    <text evidence="1">The sequence shown here is derived from an EMBL/GenBank/DDBJ whole genome shotgun (WGS) entry which is preliminary data.</text>
</comment>
<protein>
    <recommendedName>
        <fullName evidence="3">Redoxin domain-containing protein</fullName>
    </recommendedName>
</protein>
<evidence type="ECO:0000313" key="1">
    <source>
        <dbReference type="EMBL" id="TDT18214.1"/>
    </source>
</evidence>
<evidence type="ECO:0008006" key="3">
    <source>
        <dbReference type="Google" id="ProtNLM"/>
    </source>
</evidence>
<sequence length="183" mass="20400">MRLATQHDRIHGAGAEVIAISVDDDVRQAGMTQRWGLESIRFVADPGGERFLRPLDLFDPEERNGIGLPALLVIDPDGHERYRYTGRDFADRTHDEDVLAAVEALGLPAIDAPRWEPTVDVPDSLTGYFKTADILPYFRGNYFGALAIGWRLDDDGSKAIAKEHRTMSRTMLDALEAWAPNIP</sequence>
<name>A0A4R7I4N1_9ACTN</name>
<dbReference type="InterPro" id="IPR036249">
    <property type="entry name" value="Thioredoxin-like_sf"/>
</dbReference>
<reference evidence="1 2" key="1">
    <citation type="submission" date="2019-03" db="EMBL/GenBank/DDBJ databases">
        <title>Sequencing the genomes of 1000 actinobacteria strains.</title>
        <authorList>
            <person name="Klenk H.-P."/>
        </authorList>
    </citation>
    <scope>NUCLEOTIDE SEQUENCE [LARGE SCALE GENOMIC DNA]</scope>
    <source>
        <strain evidence="1 2">DSM 18936</strain>
    </source>
</reference>
<accession>A0A4R7I4N1</accession>
<keyword evidence="2" id="KW-1185">Reference proteome</keyword>
<dbReference type="OrthoDB" id="5243616at2"/>
<dbReference type="Proteomes" id="UP000294558">
    <property type="component" value="Unassembled WGS sequence"/>
</dbReference>
<dbReference type="EMBL" id="SOAU01000001">
    <property type="protein sequence ID" value="TDT18214.1"/>
    <property type="molecule type" value="Genomic_DNA"/>
</dbReference>
<dbReference type="SUPFAM" id="SSF52833">
    <property type="entry name" value="Thioredoxin-like"/>
    <property type="match status" value="1"/>
</dbReference>
<gene>
    <name evidence="1" type="ORF">BDK89_3831</name>
</gene>